<evidence type="ECO:0000313" key="2">
    <source>
        <dbReference type="Ensembl" id="ENSCCRP00020021047.1"/>
    </source>
</evidence>
<reference evidence="2" key="1">
    <citation type="submission" date="2025-08" db="UniProtKB">
        <authorList>
            <consortium name="Ensembl"/>
        </authorList>
    </citation>
    <scope>IDENTIFICATION</scope>
</reference>
<dbReference type="Ensembl" id="ENSCCRT00020023132.1">
    <property type="protein sequence ID" value="ENSCCRP00020021047.1"/>
    <property type="gene ID" value="ENSCCRG00020009868.1"/>
</dbReference>
<dbReference type="InterPro" id="IPR037361">
    <property type="entry name" value="COMMD10"/>
</dbReference>
<protein>
    <recommendedName>
        <fullName evidence="1">COMM domain-containing protein</fullName>
    </recommendedName>
</protein>
<accession>A0A8C2D3S6</accession>
<sequence>MSIFYMLYTYLFIYPKNICAVYHNLKPAALRQQLENLSVRSERVEVWASAAPEVLERSDSGYLPQTRRVHLNLQMASSARSGLKAPHAVLSLGLGTEDDTERLQDVFVEFSHQDLLHFYNQVRPSPSDS</sequence>
<evidence type="ECO:0000259" key="1">
    <source>
        <dbReference type="PROSITE" id="PS51269"/>
    </source>
</evidence>
<dbReference type="AlphaFoldDB" id="A0A8C2D3S6"/>
<organism evidence="2 3">
    <name type="scientific">Cyprinus carpio</name>
    <name type="common">Common carp</name>
    <dbReference type="NCBI Taxonomy" id="7962"/>
    <lineage>
        <taxon>Eukaryota</taxon>
        <taxon>Metazoa</taxon>
        <taxon>Chordata</taxon>
        <taxon>Craniata</taxon>
        <taxon>Vertebrata</taxon>
        <taxon>Euteleostomi</taxon>
        <taxon>Actinopterygii</taxon>
        <taxon>Neopterygii</taxon>
        <taxon>Teleostei</taxon>
        <taxon>Ostariophysi</taxon>
        <taxon>Cypriniformes</taxon>
        <taxon>Cyprinidae</taxon>
        <taxon>Cyprininae</taxon>
        <taxon>Cyprinus</taxon>
    </lineage>
</organism>
<dbReference type="PANTHER" id="PTHR12333">
    <property type="entry name" value="COMM DOMAIN CONTAINING PROTEIN 10"/>
    <property type="match status" value="1"/>
</dbReference>
<dbReference type="PANTHER" id="PTHR12333:SF0">
    <property type="entry name" value="COMM DOMAIN-CONTAINING PROTEIN 10"/>
    <property type="match status" value="1"/>
</dbReference>
<dbReference type="InterPro" id="IPR017920">
    <property type="entry name" value="COMM"/>
</dbReference>
<evidence type="ECO:0000313" key="3">
    <source>
        <dbReference type="Proteomes" id="UP000694701"/>
    </source>
</evidence>
<dbReference type="PROSITE" id="PS51269">
    <property type="entry name" value="COMM"/>
    <property type="match status" value="1"/>
</dbReference>
<proteinExistence type="predicted"/>
<feature type="domain" description="COMM" evidence="1">
    <location>
        <begin position="33"/>
        <end position="129"/>
    </location>
</feature>
<dbReference type="Proteomes" id="UP000694701">
    <property type="component" value="Unplaced"/>
</dbReference>
<dbReference type="Pfam" id="PF07258">
    <property type="entry name" value="COMM_domain"/>
    <property type="match status" value="1"/>
</dbReference>
<name>A0A8C2D3S6_CYPCA</name>